<dbReference type="InterPro" id="IPR014710">
    <property type="entry name" value="RmlC-like_jellyroll"/>
</dbReference>
<dbReference type="SUPFAM" id="SSF47413">
    <property type="entry name" value="lambda repressor-like DNA-binding domains"/>
    <property type="match status" value="1"/>
</dbReference>
<sequence>MEESIKQIGQRLKGLREVLNIPAEEIAQLCNISTEHYKKIEAGEADPSLYRLTRISKHYGIALDVLLFGEEPRMSSYFITRKGQGMTVDRHQEYKFQSLASGFRGRKVDPFLVQVDPLPDNEKYNKNTHKGQEFDIIIEGTLEITIEDKVLVLQPGDSIYFDSSKMHCMRAVNDEPCRFLCIVI</sequence>
<dbReference type="PANTHER" id="PTHR46797:SF19">
    <property type="entry name" value="BLL2473 PROTEIN"/>
    <property type="match status" value="1"/>
</dbReference>
<protein>
    <submittedName>
        <fullName evidence="3">Transcriptional regulator</fullName>
    </submittedName>
</protein>
<dbReference type="InterPro" id="IPR013096">
    <property type="entry name" value="Cupin_2"/>
</dbReference>
<name>A0A098YV18_9BACT</name>
<dbReference type="PROSITE" id="PS50943">
    <property type="entry name" value="HTH_CROC1"/>
    <property type="match status" value="1"/>
</dbReference>
<dbReference type="OrthoDB" id="9805356at2"/>
<dbReference type="AlphaFoldDB" id="A0A098YV18"/>
<feature type="domain" description="HTH cro/C1-type" evidence="2">
    <location>
        <begin position="12"/>
        <end position="66"/>
    </location>
</feature>
<organism evidence="3 4">
    <name type="scientific">Hoylesella timonensis S9-PR14</name>
    <dbReference type="NCBI Taxonomy" id="1401062"/>
    <lineage>
        <taxon>Bacteria</taxon>
        <taxon>Pseudomonadati</taxon>
        <taxon>Bacteroidota</taxon>
        <taxon>Bacteroidia</taxon>
        <taxon>Bacteroidales</taxon>
        <taxon>Prevotellaceae</taxon>
        <taxon>Hoylesella</taxon>
    </lineage>
</organism>
<evidence type="ECO:0000259" key="2">
    <source>
        <dbReference type="PROSITE" id="PS50943"/>
    </source>
</evidence>
<keyword evidence="1" id="KW-0238">DNA-binding</keyword>
<evidence type="ECO:0000313" key="4">
    <source>
        <dbReference type="Proteomes" id="UP000029723"/>
    </source>
</evidence>
<dbReference type="Gene3D" id="2.60.120.10">
    <property type="entry name" value="Jelly Rolls"/>
    <property type="match status" value="1"/>
</dbReference>
<gene>
    <name evidence="3" type="ORF">HMPREF9304_00095</name>
</gene>
<dbReference type="CDD" id="cd02209">
    <property type="entry name" value="cupin_XRE_C"/>
    <property type="match status" value="1"/>
</dbReference>
<dbReference type="Pfam" id="PF01381">
    <property type="entry name" value="HTH_3"/>
    <property type="match status" value="1"/>
</dbReference>
<dbReference type="SMART" id="SM00530">
    <property type="entry name" value="HTH_XRE"/>
    <property type="match status" value="1"/>
</dbReference>
<reference evidence="3 4" key="1">
    <citation type="submission" date="2014-07" db="EMBL/GenBank/DDBJ databases">
        <authorList>
            <person name="McCorrison J."/>
            <person name="Sanka R."/>
            <person name="Torralba M."/>
            <person name="Gillis M."/>
            <person name="Haft D.H."/>
            <person name="Methe B."/>
            <person name="Sutton G."/>
            <person name="Nelson K.E."/>
        </authorList>
    </citation>
    <scope>NUCLEOTIDE SEQUENCE [LARGE SCALE GENOMIC DNA]</scope>
    <source>
        <strain evidence="3 4">S9-PR14</strain>
    </source>
</reference>
<dbReference type="RefSeq" id="WP_008124853.1">
    <property type="nucleotide sequence ID" value="NZ_JRPQ01000001.1"/>
</dbReference>
<dbReference type="Proteomes" id="UP000029723">
    <property type="component" value="Unassembled WGS sequence"/>
</dbReference>
<dbReference type="EMBL" id="JRPQ01000001">
    <property type="protein sequence ID" value="KGI23204.1"/>
    <property type="molecule type" value="Genomic_DNA"/>
</dbReference>
<proteinExistence type="predicted"/>
<dbReference type="GO" id="GO:0003677">
    <property type="term" value="F:DNA binding"/>
    <property type="evidence" value="ECO:0007669"/>
    <property type="project" value="UniProtKB-KW"/>
</dbReference>
<comment type="caution">
    <text evidence="3">The sequence shown here is derived from an EMBL/GenBank/DDBJ whole genome shotgun (WGS) entry which is preliminary data.</text>
</comment>
<dbReference type="Pfam" id="PF07883">
    <property type="entry name" value="Cupin_2"/>
    <property type="match status" value="1"/>
</dbReference>
<dbReference type="CDD" id="cd00093">
    <property type="entry name" value="HTH_XRE"/>
    <property type="match status" value="1"/>
</dbReference>
<dbReference type="GO" id="GO:0003700">
    <property type="term" value="F:DNA-binding transcription factor activity"/>
    <property type="evidence" value="ECO:0007669"/>
    <property type="project" value="TreeGrafter"/>
</dbReference>
<dbReference type="GO" id="GO:0005829">
    <property type="term" value="C:cytosol"/>
    <property type="evidence" value="ECO:0007669"/>
    <property type="project" value="TreeGrafter"/>
</dbReference>
<dbReference type="Gene3D" id="1.10.260.40">
    <property type="entry name" value="lambda repressor-like DNA-binding domains"/>
    <property type="match status" value="1"/>
</dbReference>
<evidence type="ECO:0000256" key="1">
    <source>
        <dbReference type="ARBA" id="ARBA00023125"/>
    </source>
</evidence>
<evidence type="ECO:0000313" key="3">
    <source>
        <dbReference type="EMBL" id="KGI23204.1"/>
    </source>
</evidence>
<accession>A0A098YV18</accession>
<dbReference type="InterPro" id="IPR001387">
    <property type="entry name" value="Cro/C1-type_HTH"/>
</dbReference>
<dbReference type="InterPro" id="IPR011051">
    <property type="entry name" value="RmlC_Cupin_sf"/>
</dbReference>
<dbReference type="InterPro" id="IPR010982">
    <property type="entry name" value="Lambda_DNA-bd_dom_sf"/>
</dbReference>
<dbReference type="PANTHER" id="PTHR46797">
    <property type="entry name" value="HTH-TYPE TRANSCRIPTIONAL REGULATOR"/>
    <property type="match status" value="1"/>
</dbReference>
<dbReference type="InterPro" id="IPR050807">
    <property type="entry name" value="TransReg_Diox_bact_type"/>
</dbReference>
<dbReference type="SUPFAM" id="SSF51182">
    <property type="entry name" value="RmlC-like cupins"/>
    <property type="match status" value="1"/>
</dbReference>